<sequence>MISVTLKQGVLPQMFALFSSLGGLISLALIVYGLIFVKRYPHSFVSNTYEERTLFCKHEPGNPDESHVSLRHVNVSDSETLPPPTPEPAPMSFGLGRPPDRPPGVAHQQRQQSQQMPPLPPGIAGIARPAGYSPTE</sequence>
<evidence type="ECO:0000313" key="3">
    <source>
        <dbReference type="EMBL" id="CAE7380760.1"/>
    </source>
</evidence>
<keyword evidence="2" id="KW-0812">Transmembrane</keyword>
<feature type="transmembrane region" description="Helical" evidence="2">
    <location>
        <begin position="15"/>
        <end position="37"/>
    </location>
</feature>
<dbReference type="AlphaFoldDB" id="A0A812Q8H6"/>
<name>A0A812Q8H6_SYMPI</name>
<accession>A0A812Q8H6</accession>
<feature type="compositionally biased region" description="Basic and acidic residues" evidence="1">
    <location>
        <begin position="59"/>
        <end position="68"/>
    </location>
</feature>
<dbReference type="EMBL" id="CAJNIZ010016025">
    <property type="protein sequence ID" value="CAE7380760.1"/>
    <property type="molecule type" value="Genomic_DNA"/>
</dbReference>
<organism evidence="3 4">
    <name type="scientific">Symbiodinium pilosum</name>
    <name type="common">Dinoflagellate</name>
    <dbReference type="NCBI Taxonomy" id="2952"/>
    <lineage>
        <taxon>Eukaryota</taxon>
        <taxon>Sar</taxon>
        <taxon>Alveolata</taxon>
        <taxon>Dinophyceae</taxon>
        <taxon>Suessiales</taxon>
        <taxon>Symbiodiniaceae</taxon>
        <taxon>Symbiodinium</taxon>
    </lineage>
</organism>
<gene>
    <name evidence="3" type="primary">ftsH</name>
    <name evidence="3" type="ORF">SPIL2461_LOCUS9285</name>
</gene>
<keyword evidence="4" id="KW-1185">Reference proteome</keyword>
<keyword evidence="2" id="KW-0472">Membrane</keyword>
<evidence type="ECO:0000256" key="2">
    <source>
        <dbReference type="SAM" id="Phobius"/>
    </source>
</evidence>
<protein>
    <submittedName>
        <fullName evidence="3">FtsH protein</fullName>
    </submittedName>
</protein>
<keyword evidence="2" id="KW-1133">Transmembrane helix</keyword>
<dbReference type="Proteomes" id="UP000649617">
    <property type="component" value="Unassembled WGS sequence"/>
</dbReference>
<comment type="caution">
    <text evidence="3">The sequence shown here is derived from an EMBL/GenBank/DDBJ whole genome shotgun (WGS) entry which is preliminary data.</text>
</comment>
<evidence type="ECO:0000313" key="4">
    <source>
        <dbReference type="Proteomes" id="UP000649617"/>
    </source>
</evidence>
<reference evidence="3" key="1">
    <citation type="submission" date="2021-02" db="EMBL/GenBank/DDBJ databases">
        <authorList>
            <person name="Dougan E. K."/>
            <person name="Rhodes N."/>
            <person name="Thang M."/>
            <person name="Chan C."/>
        </authorList>
    </citation>
    <scope>NUCLEOTIDE SEQUENCE</scope>
</reference>
<evidence type="ECO:0000256" key="1">
    <source>
        <dbReference type="SAM" id="MobiDB-lite"/>
    </source>
</evidence>
<proteinExistence type="predicted"/>
<feature type="region of interest" description="Disordered" evidence="1">
    <location>
        <begin position="59"/>
        <end position="136"/>
    </location>
</feature>